<keyword evidence="2" id="KW-0238">DNA-binding</keyword>
<feature type="domain" description="HTH luxR-type" evidence="4">
    <location>
        <begin position="56"/>
        <end position="126"/>
    </location>
</feature>
<organism evidence="5 6">
    <name type="scientific">Xylanibacillus composti</name>
    <dbReference type="NCBI Taxonomy" id="1572762"/>
    <lineage>
        <taxon>Bacteria</taxon>
        <taxon>Bacillati</taxon>
        <taxon>Bacillota</taxon>
        <taxon>Bacilli</taxon>
        <taxon>Bacillales</taxon>
        <taxon>Paenibacillaceae</taxon>
        <taxon>Xylanibacillus</taxon>
    </lineage>
</organism>
<keyword evidence="6" id="KW-1185">Reference proteome</keyword>
<dbReference type="GO" id="GO:0003677">
    <property type="term" value="F:DNA binding"/>
    <property type="evidence" value="ECO:0007669"/>
    <property type="project" value="UniProtKB-KW"/>
</dbReference>
<dbReference type="InterPro" id="IPR036388">
    <property type="entry name" value="WH-like_DNA-bd_sf"/>
</dbReference>
<protein>
    <recommendedName>
        <fullName evidence="4">HTH luxR-type domain-containing protein</fullName>
    </recommendedName>
</protein>
<dbReference type="InterPro" id="IPR000792">
    <property type="entry name" value="Tscrpt_reg_LuxR_C"/>
</dbReference>
<dbReference type="PROSITE" id="PS50043">
    <property type="entry name" value="HTH_LUXR_2"/>
    <property type="match status" value="1"/>
</dbReference>
<evidence type="ECO:0000256" key="1">
    <source>
        <dbReference type="ARBA" id="ARBA00023015"/>
    </source>
</evidence>
<evidence type="ECO:0000259" key="4">
    <source>
        <dbReference type="PROSITE" id="PS50043"/>
    </source>
</evidence>
<comment type="caution">
    <text evidence="5">The sequence shown here is derived from an EMBL/GenBank/DDBJ whole genome shotgun (WGS) entry which is preliminary data.</text>
</comment>
<dbReference type="SUPFAM" id="SSF46894">
    <property type="entry name" value="C-terminal effector domain of the bipartite response regulators"/>
    <property type="match status" value="1"/>
</dbReference>
<dbReference type="PRINTS" id="PR00038">
    <property type="entry name" value="HTHLUXR"/>
</dbReference>
<dbReference type="PANTHER" id="PTHR44688">
    <property type="entry name" value="DNA-BINDING TRANSCRIPTIONAL ACTIVATOR DEVR_DOSR"/>
    <property type="match status" value="1"/>
</dbReference>
<dbReference type="SMART" id="SM00421">
    <property type="entry name" value="HTH_LUXR"/>
    <property type="match status" value="1"/>
</dbReference>
<dbReference type="AlphaFoldDB" id="A0A8J4H1S0"/>
<evidence type="ECO:0000313" key="6">
    <source>
        <dbReference type="Proteomes" id="UP000677918"/>
    </source>
</evidence>
<dbReference type="CDD" id="cd06170">
    <property type="entry name" value="LuxR_C_like"/>
    <property type="match status" value="1"/>
</dbReference>
<dbReference type="Proteomes" id="UP000677918">
    <property type="component" value="Unassembled WGS sequence"/>
</dbReference>
<evidence type="ECO:0000313" key="5">
    <source>
        <dbReference type="EMBL" id="GIQ67841.1"/>
    </source>
</evidence>
<dbReference type="Gene3D" id="1.10.10.10">
    <property type="entry name" value="Winged helix-like DNA-binding domain superfamily/Winged helix DNA-binding domain"/>
    <property type="match status" value="1"/>
</dbReference>
<keyword evidence="1" id="KW-0805">Transcription regulation</keyword>
<name>A0A8J4H1S0_9BACL</name>
<dbReference type="PANTHER" id="PTHR44688:SF16">
    <property type="entry name" value="DNA-BINDING TRANSCRIPTIONAL ACTIVATOR DEVR_DOSR"/>
    <property type="match status" value="1"/>
</dbReference>
<dbReference type="Pfam" id="PF00196">
    <property type="entry name" value="GerE"/>
    <property type="match status" value="1"/>
</dbReference>
<dbReference type="RefSeq" id="WP_213410486.1">
    <property type="nucleotide sequence ID" value="NZ_BOVK01000007.1"/>
</dbReference>
<dbReference type="EMBL" id="BOVK01000007">
    <property type="protein sequence ID" value="GIQ67841.1"/>
    <property type="molecule type" value="Genomic_DNA"/>
</dbReference>
<dbReference type="InterPro" id="IPR016032">
    <property type="entry name" value="Sig_transdc_resp-reg_C-effctor"/>
</dbReference>
<evidence type="ECO:0000256" key="3">
    <source>
        <dbReference type="ARBA" id="ARBA00023163"/>
    </source>
</evidence>
<keyword evidence="3" id="KW-0804">Transcription</keyword>
<gene>
    <name evidence="5" type="ORF">XYCOK13_06650</name>
</gene>
<evidence type="ECO:0000256" key="2">
    <source>
        <dbReference type="ARBA" id="ARBA00023125"/>
    </source>
</evidence>
<dbReference type="GO" id="GO:0006355">
    <property type="term" value="P:regulation of DNA-templated transcription"/>
    <property type="evidence" value="ECO:0007669"/>
    <property type="project" value="InterPro"/>
</dbReference>
<reference evidence="5" key="1">
    <citation type="submission" date="2021-04" db="EMBL/GenBank/DDBJ databases">
        <title>Draft genome sequence of Xylanibacillus composti strain K13.</title>
        <authorList>
            <person name="Uke A."/>
            <person name="Chhe C."/>
            <person name="Baramee S."/>
            <person name="Kosugi A."/>
        </authorList>
    </citation>
    <scope>NUCLEOTIDE SEQUENCE</scope>
    <source>
        <strain evidence="5">K13</strain>
    </source>
</reference>
<accession>A0A8J4H1S0</accession>
<proteinExistence type="predicted"/>
<sequence length="129" mass="14625">MGKRKLIIEYAIHTDEDQTLISQFNHQVLSALSHMQLSEPIKMYWVNGADEGGAAQASGELPLSRRQWEVARLLCKHYSVKRIAEKLHISENTVKKHMQNIKKALQIDASGADFLYQLYEKISDASDGV</sequence>